<gene>
    <name evidence="1" type="ORF">J1N35_021599</name>
</gene>
<keyword evidence="2" id="KW-1185">Reference proteome</keyword>
<dbReference type="AlphaFoldDB" id="A0A9D3VF15"/>
<sequence length="142" mass="15827">MHHNIGKHAANPYIYCPKKSDKKRITKKTESYTIVNEDDILEGNTRTLNEKHIAGEVMFEFVDMMVCHADSFFMGNLIPTISMDELSHAWPNLLGSPSRSLCMQCFVSFISCSFELLSLALNLPPSTSVLALSSTLKTPTGQ</sequence>
<dbReference type="Proteomes" id="UP000828251">
    <property type="component" value="Unassembled WGS sequence"/>
</dbReference>
<accession>A0A9D3VF15</accession>
<evidence type="ECO:0000313" key="1">
    <source>
        <dbReference type="EMBL" id="KAH1081838.1"/>
    </source>
</evidence>
<organism evidence="1 2">
    <name type="scientific">Gossypium stocksii</name>
    <dbReference type="NCBI Taxonomy" id="47602"/>
    <lineage>
        <taxon>Eukaryota</taxon>
        <taxon>Viridiplantae</taxon>
        <taxon>Streptophyta</taxon>
        <taxon>Embryophyta</taxon>
        <taxon>Tracheophyta</taxon>
        <taxon>Spermatophyta</taxon>
        <taxon>Magnoliopsida</taxon>
        <taxon>eudicotyledons</taxon>
        <taxon>Gunneridae</taxon>
        <taxon>Pentapetalae</taxon>
        <taxon>rosids</taxon>
        <taxon>malvids</taxon>
        <taxon>Malvales</taxon>
        <taxon>Malvaceae</taxon>
        <taxon>Malvoideae</taxon>
        <taxon>Gossypium</taxon>
    </lineage>
</organism>
<proteinExistence type="predicted"/>
<comment type="caution">
    <text evidence="1">The sequence shown here is derived from an EMBL/GenBank/DDBJ whole genome shotgun (WGS) entry which is preliminary data.</text>
</comment>
<evidence type="ECO:0000313" key="2">
    <source>
        <dbReference type="Proteomes" id="UP000828251"/>
    </source>
</evidence>
<protein>
    <submittedName>
        <fullName evidence="1">Uncharacterized protein</fullName>
    </submittedName>
</protein>
<reference evidence="1 2" key="1">
    <citation type="journal article" date="2021" name="Plant Biotechnol. J.">
        <title>Multi-omics assisted identification of the key and species-specific regulatory components of drought-tolerant mechanisms in Gossypium stocksii.</title>
        <authorList>
            <person name="Yu D."/>
            <person name="Ke L."/>
            <person name="Zhang D."/>
            <person name="Wu Y."/>
            <person name="Sun Y."/>
            <person name="Mei J."/>
            <person name="Sun J."/>
            <person name="Sun Y."/>
        </authorList>
    </citation>
    <scope>NUCLEOTIDE SEQUENCE [LARGE SCALE GENOMIC DNA]</scope>
    <source>
        <strain evidence="2">cv. E1</strain>
        <tissue evidence="1">Leaf</tissue>
    </source>
</reference>
<dbReference type="EMBL" id="JAIQCV010000007">
    <property type="protein sequence ID" value="KAH1081838.1"/>
    <property type="molecule type" value="Genomic_DNA"/>
</dbReference>
<name>A0A9D3VF15_9ROSI</name>